<evidence type="ECO:0000256" key="2">
    <source>
        <dbReference type="ARBA" id="ARBA00004987"/>
    </source>
</evidence>
<dbReference type="PRINTS" id="PR00133">
    <property type="entry name" value="GLHYDRLASE3"/>
</dbReference>
<gene>
    <name evidence="13" type="ORF">SLS63_009724</name>
</gene>
<dbReference type="InterPro" id="IPR017853">
    <property type="entry name" value="GH"/>
</dbReference>
<comment type="pathway">
    <text evidence="2">Glycan metabolism; cellulose degradation.</text>
</comment>
<feature type="signal peptide" evidence="11">
    <location>
        <begin position="1"/>
        <end position="18"/>
    </location>
</feature>
<evidence type="ECO:0000256" key="1">
    <source>
        <dbReference type="ARBA" id="ARBA00000448"/>
    </source>
</evidence>
<protein>
    <recommendedName>
        <fullName evidence="4">beta-glucosidase</fullName>
        <ecNumber evidence="4">3.2.1.21</ecNumber>
    </recommendedName>
</protein>
<evidence type="ECO:0000256" key="10">
    <source>
        <dbReference type="SAM" id="MobiDB-lite"/>
    </source>
</evidence>
<dbReference type="InterPro" id="IPR036962">
    <property type="entry name" value="Glyco_hydro_3_N_sf"/>
</dbReference>
<evidence type="ECO:0000256" key="8">
    <source>
        <dbReference type="ARBA" id="ARBA00023295"/>
    </source>
</evidence>
<evidence type="ECO:0000259" key="12">
    <source>
        <dbReference type="SMART" id="SM01217"/>
    </source>
</evidence>
<keyword evidence="14" id="KW-1185">Reference proteome</keyword>
<sequence length="790" mass="82554">MKVSNGLSALSFVSGGLAASTNSSSSDIAALLANGDVDLGITADAYEKAVAFVSTLTNAQKVSIITGTDISDDSNVTWTAYTSADGGSGVNKQFYVSGFSAPAALTMTWDRQLIAEQFKAIGDEFYGMGYSLVDGPVASPAGRVPEGGRNAEGFSFDAYLSGIAMGQAVSGMNSAGVITAGRHFLFNEQETNRMTGLRYSSNVDEKTAQEVYLWPFADGVKAGMTAVMCAMNRANGTRSCENNRILSGYLKTDLGFPGYVLPDVQSQSTSYGSANAGLDYGSSTYWTEAIIEAGIANGSMTQARLDDMAVRIVLPFYFSGLDDGKIPAEADTTEYRDVRGDHAQLIRKVGAESIVLLKNNGVLPLRSPRTMSVFGAHAGPAMAGPNQPFGVSGTDDTYQGHLATAGGSGQASFPYLITPQMALTLRQSQNGGMIWWILNNTYTSTSTGGFGGGGGFGSGNDTGSFPGGGSDGGNSSTTMPGGGGGGGGGIAGIGGGTGVDQSIPDYAANSAVCLVFINADSGEGADRTELYDTEQDTLVTTVAENCNNTVVVVNTVGPRLVDAWVEHENITAIVYGGLLGQESGNAIADVLYGDVNPSGKLTYSIAKNESDYANGICTTTDYECDFTEGVYVDYRWFDAKNITPRYEFGYGLSYTSFDFGKVDAKTTNASALASKYATGVLGLGGQTDLWDEVIQVTTSVSNTGAVEGAEVAQLYVTFPEEAEQPVRVLRGFEKVSVKPGQSAPVTFSLRRRDVSYYDVAAGKWAVASGDYTFAVGSSSRDIKASTKLTV</sequence>
<evidence type="ECO:0000256" key="7">
    <source>
        <dbReference type="ARBA" id="ARBA00023277"/>
    </source>
</evidence>
<dbReference type="EMBL" id="JAKNSF020000073">
    <property type="protein sequence ID" value="KAK7720730.1"/>
    <property type="molecule type" value="Genomic_DNA"/>
</dbReference>
<keyword evidence="9" id="KW-0624">Polysaccharide degradation</keyword>
<comment type="similarity">
    <text evidence="3">Belongs to the glycosyl hydrolase 3 family.</text>
</comment>
<name>A0ABR1NZ18_DIAER</name>
<dbReference type="InterPro" id="IPR002772">
    <property type="entry name" value="Glyco_hydro_3_C"/>
</dbReference>
<dbReference type="EC" id="3.2.1.21" evidence="4"/>
<keyword evidence="5" id="KW-0378">Hydrolase</keyword>
<dbReference type="InterPro" id="IPR036881">
    <property type="entry name" value="Glyco_hydro_3_C_sf"/>
</dbReference>
<dbReference type="InterPro" id="IPR013783">
    <property type="entry name" value="Ig-like_fold"/>
</dbReference>
<dbReference type="Gene3D" id="3.40.50.1700">
    <property type="entry name" value="Glycoside hydrolase family 3 C-terminal domain"/>
    <property type="match status" value="1"/>
</dbReference>
<evidence type="ECO:0000256" key="9">
    <source>
        <dbReference type="ARBA" id="ARBA00023326"/>
    </source>
</evidence>
<dbReference type="Proteomes" id="UP001430848">
    <property type="component" value="Unassembled WGS sequence"/>
</dbReference>
<evidence type="ECO:0000313" key="14">
    <source>
        <dbReference type="Proteomes" id="UP001430848"/>
    </source>
</evidence>
<dbReference type="Pfam" id="PF01915">
    <property type="entry name" value="Glyco_hydro_3_C"/>
    <property type="match status" value="1"/>
</dbReference>
<keyword evidence="6" id="KW-0325">Glycoprotein</keyword>
<dbReference type="SMART" id="SM01217">
    <property type="entry name" value="Fn3_like"/>
    <property type="match status" value="1"/>
</dbReference>
<dbReference type="Pfam" id="PF14310">
    <property type="entry name" value="Fn3-like"/>
    <property type="match status" value="1"/>
</dbReference>
<organism evidence="13 14">
    <name type="scientific">Diaporthe eres</name>
    <name type="common">Phomopsis oblonga</name>
    <dbReference type="NCBI Taxonomy" id="83184"/>
    <lineage>
        <taxon>Eukaryota</taxon>
        <taxon>Fungi</taxon>
        <taxon>Dikarya</taxon>
        <taxon>Ascomycota</taxon>
        <taxon>Pezizomycotina</taxon>
        <taxon>Sordariomycetes</taxon>
        <taxon>Sordariomycetidae</taxon>
        <taxon>Diaporthales</taxon>
        <taxon>Diaporthaceae</taxon>
        <taxon>Diaporthe</taxon>
        <taxon>Diaporthe eres species complex</taxon>
    </lineage>
</organism>
<evidence type="ECO:0000313" key="13">
    <source>
        <dbReference type="EMBL" id="KAK7720730.1"/>
    </source>
</evidence>
<evidence type="ECO:0000256" key="4">
    <source>
        <dbReference type="ARBA" id="ARBA00012744"/>
    </source>
</evidence>
<proteinExistence type="inferred from homology"/>
<comment type="catalytic activity">
    <reaction evidence="1">
        <text>Hydrolysis of terminal, non-reducing beta-D-glucosyl residues with release of beta-D-glucose.</text>
        <dbReference type="EC" id="3.2.1.21"/>
    </reaction>
</comment>
<evidence type="ECO:0000256" key="6">
    <source>
        <dbReference type="ARBA" id="ARBA00023180"/>
    </source>
</evidence>
<reference evidence="13 14" key="1">
    <citation type="submission" date="2024-02" db="EMBL/GenBank/DDBJ databases">
        <title>De novo assembly and annotation of 12 fungi associated with fruit tree decline syndrome in Ontario, Canada.</title>
        <authorList>
            <person name="Sulman M."/>
            <person name="Ellouze W."/>
            <person name="Ilyukhin E."/>
        </authorList>
    </citation>
    <scope>NUCLEOTIDE SEQUENCE [LARGE SCALE GENOMIC DNA]</scope>
    <source>
        <strain evidence="13 14">M169</strain>
    </source>
</reference>
<feature type="compositionally biased region" description="Gly residues" evidence="10">
    <location>
        <begin position="453"/>
        <end position="472"/>
    </location>
</feature>
<dbReference type="SUPFAM" id="SSF51445">
    <property type="entry name" value="(Trans)glycosidases"/>
    <property type="match status" value="1"/>
</dbReference>
<dbReference type="Pfam" id="PF00933">
    <property type="entry name" value="Glyco_hydro_3"/>
    <property type="match status" value="1"/>
</dbReference>
<evidence type="ECO:0000256" key="11">
    <source>
        <dbReference type="SAM" id="SignalP"/>
    </source>
</evidence>
<feature type="domain" description="Fibronectin type III-like" evidence="12">
    <location>
        <begin position="710"/>
        <end position="779"/>
    </location>
</feature>
<dbReference type="Gene3D" id="3.20.20.300">
    <property type="entry name" value="Glycoside hydrolase, family 3, N-terminal domain"/>
    <property type="match status" value="1"/>
</dbReference>
<dbReference type="InterPro" id="IPR050288">
    <property type="entry name" value="Cellulose_deg_GH3"/>
</dbReference>
<dbReference type="InterPro" id="IPR001764">
    <property type="entry name" value="Glyco_hydro_3_N"/>
</dbReference>
<dbReference type="InterPro" id="IPR026891">
    <property type="entry name" value="Fn3-like"/>
</dbReference>
<accession>A0ABR1NZ18</accession>
<comment type="caution">
    <text evidence="13">The sequence shown here is derived from an EMBL/GenBank/DDBJ whole genome shotgun (WGS) entry which is preliminary data.</text>
</comment>
<keyword evidence="8" id="KW-0326">Glycosidase</keyword>
<keyword evidence="7" id="KW-0119">Carbohydrate metabolism</keyword>
<dbReference type="SUPFAM" id="SSF52279">
    <property type="entry name" value="Beta-D-glucan exohydrolase, C-terminal domain"/>
    <property type="match status" value="1"/>
</dbReference>
<dbReference type="PANTHER" id="PTHR42715">
    <property type="entry name" value="BETA-GLUCOSIDASE"/>
    <property type="match status" value="1"/>
</dbReference>
<dbReference type="PANTHER" id="PTHR42715:SF14">
    <property type="entry name" value="BETA-GLUCOSIDASE D-RELATED"/>
    <property type="match status" value="1"/>
</dbReference>
<feature type="chain" id="PRO_5047326858" description="beta-glucosidase" evidence="11">
    <location>
        <begin position="19"/>
        <end position="790"/>
    </location>
</feature>
<evidence type="ECO:0000256" key="3">
    <source>
        <dbReference type="ARBA" id="ARBA00005336"/>
    </source>
</evidence>
<evidence type="ECO:0000256" key="5">
    <source>
        <dbReference type="ARBA" id="ARBA00022801"/>
    </source>
</evidence>
<keyword evidence="11" id="KW-0732">Signal</keyword>
<dbReference type="Gene3D" id="2.60.40.10">
    <property type="entry name" value="Immunoglobulins"/>
    <property type="match status" value="1"/>
</dbReference>
<feature type="region of interest" description="Disordered" evidence="10">
    <location>
        <begin position="453"/>
        <end position="487"/>
    </location>
</feature>